<feature type="transmembrane region" description="Helical" evidence="2">
    <location>
        <begin position="12"/>
        <end position="29"/>
    </location>
</feature>
<reference evidence="3" key="1">
    <citation type="submission" date="2022-11" db="EMBL/GenBank/DDBJ databases">
        <title>Parathalassolutuus dongxingensis gen. nov., sp. nov., a novel member of family Oceanospirillaceae isolated from a coastal shrimp pond in Guangxi, China.</title>
        <authorList>
            <person name="Chen H."/>
        </authorList>
    </citation>
    <scope>NUCLEOTIDE SEQUENCE</scope>
    <source>
        <strain evidence="3">G-43</strain>
    </source>
</reference>
<organism evidence="3 4">
    <name type="scientific">Parathalassolituus penaei</name>
    <dbReference type="NCBI Taxonomy" id="2997323"/>
    <lineage>
        <taxon>Bacteria</taxon>
        <taxon>Pseudomonadati</taxon>
        <taxon>Pseudomonadota</taxon>
        <taxon>Gammaproteobacteria</taxon>
        <taxon>Oceanospirillales</taxon>
        <taxon>Oceanospirillaceae</taxon>
        <taxon>Parathalassolituus</taxon>
    </lineage>
</organism>
<dbReference type="AlphaFoldDB" id="A0A9X3EAC6"/>
<keyword evidence="2" id="KW-1133">Transmembrane helix</keyword>
<evidence type="ECO:0000313" key="3">
    <source>
        <dbReference type="EMBL" id="MCY0963857.1"/>
    </source>
</evidence>
<sequence length="183" mass="20088">MRKFSEARVPFFLLFLIIPVVEIMVLIKVGSFLGLFWTILLILSTAVIGVNILRQQGMAVLTRAGQKLNEGSLPAHELAEGFLLALAGALLITPGLVTDTIGFCLLVPSIRQRMLGTVVKIMKPRVMTGGFGSQGFGQQGFGGQTFEAEEQDPFRRGGKAPFERVEPANRRPDVIDGEFRRED</sequence>
<dbReference type="PANTHER" id="PTHR35335">
    <property type="entry name" value="UPF0716 PROTEIN FXSA"/>
    <property type="match status" value="1"/>
</dbReference>
<dbReference type="RefSeq" id="WP_283172077.1">
    <property type="nucleotide sequence ID" value="NZ_JAPNOA010000006.1"/>
</dbReference>
<keyword evidence="4" id="KW-1185">Reference proteome</keyword>
<dbReference type="Proteomes" id="UP001150830">
    <property type="component" value="Unassembled WGS sequence"/>
</dbReference>
<feature type="region of interest" description="Disordered" evidence="1">
    <location>
        <begin position="142"/>
        <end position="183"/>
    </location>
</feature>
<keyword evidence="2" id="KW-0472">Membrane</keyword>
<dbReference type="EMBL" id="JAPNOA010000006">
    <property type="protein sequence ID" value="MCY0963857.1"/>
    <property type="molecule type" value="Genomic_DNA"/>
</dbReference>
<evidence type="ECO:0000313" key="4">
    <source>
        <dbReference type="Proteomes" id="UP001150830"/>
    </source>
</evidence>
<evidence type="ECO:0000256" key="1">
    <source>
        <dbReference type="SAM" id="MobiDB-lite"/>
    </source>
</evidence>
<name>A0A9X3EAC6_9GAMM</name>
<dbReference type="NCBIfam" id="NF008528">
    <property type="entry name" value="PRK11463.1-2"/>
    <property type="match status" value="1"/>
</dbReference>
<accession>A0A9X3EAC6</accession>
<feature type="transmembrane region" description="Helical" evidence="2">
    <location>
        <begin position="35"/>
        <end position="53"/>
    </location>
</feature>
<dbReference type="PANTHER" id="PTHR35335:SF1">
    <property type="entry name" value="UPF0716 PROTEIN FXSA"/>
    <property type="match status" value="1"/>
</dbReference>
<feature type="compositionally biased region" description="Basic and acidic residues" evidence="1">
    <location>
        <begin position="161"/>
        <end position="183"/>
    </location>
</feature>
<protein>
    <submittedName>
        <fullName evidence="3">FxsA family protein</fullName>
    </submittedName>
</protein>
<keyword evidence="2" id="KW-0812">Transmembrane</keyword>
<dbReference type="GO" id="GO:0016020">
    <property type="term" value="C:membrane"/>
    <property type="evidence" value="ECO:0007669"/>
    <property type="project" value="InterPro"/>
</dbReference>
<comment type="caution">
    <text evidence="3">The sequence shown here is derived from an EMBL/GenBank/DDBJ whole genome shotgun (WGS) entry which is preliminary data.</text>
</comment>
<dbReference type="InterPro" id="IPR007313">
    <property type="entry name" value="FxsA"/>
</dbReference>
<dbReference type="Pfam" id="PF04186">
    <property type="entry name" value="FxsA"/>
    <property type="match status" value="1"/>
</dbReference>
<gene>
    <name evidence="3" type="ORF">OUO13_01470</name>
</gene>
<evidence type="ECO:0000256" key="2">
    <source>
        <dbReference type="SAM" id="Phobius"/>
    </source>
</evidence>
<proteinExistence type="predicted"/>